<dbReference type="AlphaFoldDB" id="A0A447T7G8"/>
<keyword evidence="1" id="KW-1133">Transmembrane helix</keyword>
<proteinExistence type="predicted"/>
<organism evidence="2 3">
    <name type="scientific">Chromobacterium violaceum</name>
    <dbReference type="NCBI Taxonomy" id="536"/>
    <lineage>
        <taxon>Bacteria</taxon>
        <taxon>Pseudomonadati</taxon>
        <taxon>Pseudomonadota</taxon>
        <taxon>Betaproteobacteria</taxon>
        <taxon>Neisseriales</taxon>
        <taxon>Chromobacteriaceae</taxon>
        <taxon>Chromobacterium</taxon>
    </lineage>
</organism>
<evidence type="ECO:0000313" key="2">
    <source>
        <dbReference type="EMBL" id="VEB40841.1"/>
    </source>
</evidence>
<dbReference type="Proteomes" id="UP000275777">
    <property type="component" value="Chromosome"/>
</dbReference>
<gene>
    <name evidence="2" type="ORF">NCTC9695_01244</name>
</gene>
<reference evidence="2 3" key="1">
    <citation type="submission" date="2018-12" db="EMBL/GenBank/DDBJ databases">
        <authorList>
            <consortium name="Pathogen Informatics"/>
        </authorList>
    </citation>
    <scope>NUCLEOTIDE SEQUENCE [LARGE SCALE GENOMIC DNA]</scope>
    <source>
        <strain evidence="2 3">NCTC9695</strain>
    </source>
</reference>
<evidence type="ECO:0000313" key="3">
    <source>
        <dbReference type="Proteomes" id="UP000275777"/>
    </source>
</evidence>
<feature type="transmembrane region" description="Helical" evidence="1">
    <location>
        <begin position="20"/>
        <end position="37"/>
    </location>
</feature>
<accession>A0A447T7G8</accession>
<keyword evidence="1" id="KW-0472">Membrane</keyword>
<keyword evidence="1" id="KW-0812">Transmembrane</keyword>
<sequence>MFAPALAADASQAGARVRRLRWLMLWLAMAALAGCALERVALPWLLVGQALATLAAVNLLLPRLPAWGCRPSRLCGWACWPTCWY</sequence>
<name>A0A447T7G8_CHRVL</name>
<protein>
    <submittedName>
        <fullName evidence="2">Uncharacterized protein</fullName>
    </submittedName>
</protein>
<dbReference type="EMBL" id="LR134182">
    <property type="protein sequence ID" value="VEB40841.1"/>
    <property type="molecule type" value="Genomic_DNA"/>
</dbReference>
<evidence type="ECO:0000256" key="1">
    <source>
        <dbReference type="SAM" id="Phobius"/>
    </source>
</evidence>